<dbReference type="InterPro" id="IPR033939">
    <property type="entry name" value="BCAT_family"/>
</dbReference>
<dbReference type="UniPathway" id="UPA00048">
    <property type="reaction ID" value="UER00073"/>
</dbReference>
<dbReference type="EMBL" id="ANHZ02000018">
    <property type="protein sequence ID" value="EME35978.1"/>
    <property type="molecule type" value="Genomic_DNA"/>
</dbReference>
<keyword evidence="7 17" id="KW-0028">Amino-acid biosynthesis</keyword>
<dbReference type="RefSeq" id="WP_006215172.1">
    <property type="nucleotide sequence ID" value="NZ_ANHZ02000018.1"/>
</dbReference>
<dbReference type="UniPathway" id="UPA00047">
    <property type="reaction ID" value="UER00058"/>
</dbReference>
<dbReference type="InterPro" id="IPR043131">
    <property type="entry name" value="BCAT-like_N"/>
</dbReference>
<dbReference type="Gene3D" id="3.20.10.10">
    <property type="entry name" value="D-amino Acid Aminotransferase, subunit A, domain 2"/>
    <property type="match status" value="1"/>
</dbReference>
<dbReference type="InterPro" id="IPR043132">
    <property type="entry name" value="BCAT-like_C"/>
</dbReference>
<evidence type="ECO:0000256" key="4">
    <source>
        <dbReference type="ARBA" id="ARBA00005072"/>
    </source>
</evidence>
<evidence type="ECO:0000256" key="12">
    <source>
        <dbReference type="ARBA" id="ARBA00048798"/>
    </source>
</evidence>
<comment type="caution">
    <text evidence="18">The sequence shown here is derived from an EMBL/GenBank/DDBJ whole genome shotgun (WGS) entry which is preliminary data.</text>
</comment>
<organism evidence="18 19">
    <name type="scientific">Kocuria palustris PEL</name>
    <dbReference type="NCBI Taxonomy" id="1236550"/>
    <lineage>
        <taxon>Bacteria</taxon>
        <taxon>Bacillati</taxon>
        <taxon>Actinomycetota</taxon>
        <taxon>Actinomycetes</taxon>
        <taxon>Micrococcales</taxon>
        <taxon>Micrococcaceae</taxon>
        <taxon>Kocuria</taxon>
    </lineage>
</organism>
<dbReference type="GO" id="GO:0009097">
    <property type="term" value="P:isoleucine biosynthetic process"/>
    <property type="evidence" value="ECO:0007669"/>
    <property type="project" value="UniProtKB-UniPathway"/>
</dbReference>
<dbReference type="GO" id="GO:0052654">
    <property type="term" value="F:L-leucine-2-oxoglutarate transaminase activity"/>
    <property type="evidence" value="ECO:0007669"/>
    <property type="project" value="RHEA"/>
</dbReference>
<accession>M2XT23</accession>
<comment type="cofactor">
    <cofactor evidence="1 16">
        <name>pyridoxal 5'-phosphate</name>
        <dbReference type="ChEBI" id="CHEBI:597326"/>
    </cofactor>
</comment>
<name>M2XT23_9MICC</name>
<protein>
    <recommendedName>
        <fullName evidence="17">Branched-chain-amino-acid aminotransferase</fullName>
        <ecNumber evidence="17">2.6.1.42</ecNumber>
    </recommendedName>
</protein>
<dbReference type="PROSITE" id="PS00770">
    <property type="entry name" value="AA_TRANSFER_CLASS_4"/>
    <property type="match status" value="1"/>
</dbReference>
<reference evidence="18 19" key="1">
    <citation type="journal article" date="2014" name="Genome Announc.">
        <title>Draft Genome Sequence of Kocuria palustris PEL.</title>
        <authorList>
            <person name="Sharma G."/>
            <person name="Khatri I."/>
            <person name="Subramanian S."/>
        </authorList>
    </citation>
    <scope>NUCLEOTIDE SEQUENCE [LARGE SCALE GENOMIC DNA]</scope>
    <source>
        <strain evidence="18 19">PEL</strain>
    </source>
</reference>
<evidence type="ECO:0000256" key="17">
    <source>
        <dbReference type="RuleBase" id="RU004517"/>
    </source>
</evidence>
<evidence type="ECO:0000256" key="8">
    <source>
        <dbReference type="ARBA" id="ARBA00022679"/>
    </source>
</evidence>
<keyword evidence="9 16" id="KW-0663">Pyridoxal phosphate</keyword>
<dbReference type="NCBIfam" id="NF009897">
    <property type="entry name" value="PRK13357.1"/>
    <property type="match status" value="1"/>
</dbReference>
<dbReference type="PANTHER" id="PTHR11825">
    <property type="entry name" value="SUBGROUP IIII AMINOTRANSFERASE"/>
    <property type="match status" value="1"/>
</dbReference>
<dbReference type="Gene3D" id="3.30.470.10">
    <property type="match status" value="1"/>
</dbReference>
<dbReference type="GO" id="GO:0052655">
    <property type="term" value="F:L-valine-2-oxoglutarate transaminase activity"/>
    <property type="evidence" value="ECO:0007669"/>
    <property type="project" value="RHEA"/>
</dbReference>
<evidence type="ECO:0000256" key="11">
    <source>
        <dbReference type="ARBA" id="ARBA00048212"/>
    </source>
</evidence>
<evidence type="ECO:0000256" key="3">
    <source>
        <dbReference type="ARBA" id="ARBA00004931"/>
    </source>
</evidence>
<dbReference type="UniPathway" id="UPA00049">
    <property type="reaction ID" value="UER00062"/>
</dbReference>
<comment type="catalytic activity">
    <reaction evidence="13 17">
        <text>L-leucine + 2-oxoglutarate = 4-methyl-2-oxopentanoate + L-glutamate</text>
        <dbReference type="Rhea" id="RHEA:18321"/>
        <dbReference type="ChEBI" id="CHEBI:16810"/>
        <dbReference type="ChEBI" id="CHEBI:17865"/>
        <dbReference type="ChEBI" id="CHEBI:29985"/>
        <dbReference type="ChEBI" id="CHEBI:57427"/>
        <dbReference type="EC" id="2.6.1.42"/>
    </reaction>
</comment>
<evidence type="ECO:0000256" key="1">
    <source>
        <dbReference type="ARBA" id="ARBA00001933"/>
    </source>
</evidence>
<keyword evidence="6 17" id="KW-0032">Aminotransferase</keyword>
<comment type="pathway">
    <text evidence="2">Amino-acid biosynthesis; L-isoleucine biosynthesis; L-isoleucine from 2-oxobutanoate: step 4/4.</text>
</comment>
<evidence type="ECO:0000256" key="7">
    <source>
        <dbReference type="ARBA" id="ARBA00022605"/>
    </source>
</evidence>
<dbReference type="CDD" id="cd01557">
    <property type="entry name" value="BCAT_beta_family"/>
    <property type="match status" value="1"/>
</dbReference>
<dbReference type="Proteomes" id="UP000009877">
    <property type="component" value="Unassembled WGS sequence"/>
</dbReference>
<evidence type="ECO:0000256" key="6">
    <source>
        <dbReference type="ARBA" id="ARBA00022576"/>
    </source>
</evidence>
<dbReference type="PIRSF" id="PIRSF006468">
    <property type="entry name" value="BCAT1"/>
    <property type="match status" value="1"/>
</dbReference>
<evidence type="ECO:0000256" key="2">
    <source>
        <dbReference type="ARBA" id="ARBA00004824"/>
    </source>
</evidence>
<comment type="pathway">
    <text evidence="4">Amino-acid biosynthesis; L-leucine biosynthesis; L-leucine from 3-methyl-2-oxobutanoate: step 4/4.</text>
</comment>
<proteinExistence type="inferred from homology"/>
<dbReference type="GO" id="GO:0052656">
    <property type="term" value="F:L-isoleucine-2-oxoglutarate transaminase activity"/>
    <property type="evidence" value="ECO:0007669"/>
    <property type="project" value="RHEA"/>
</dbReference>
<dbReference type="InterPro" id="IPR001544">
    <property type="entry name" value="Aminotrans_IV"/>
</dbReference>
<evidence type="ECO:0000256" key="13">
    <source>
        <dbReference type="ARBA" id="ARBA00049229"/>
    </source>
</evidence>
<dbReference type="GO" id="GO:0009098">
    <property type="term" value="P:L-leucine biosynthetic process"/>
    <property type="evidence" value="ECO:0007669"/>
    <property type="project" value="UniProtKB-UniPathway"/>
</dbReference>
<evidence type="ECO:0000256" key="9">
    <source>
        <dbReference type="ARBA" id="ARBA00022898"/>
    </source>
</evidence>
<comment type="similarity">
    <text evidence="5 15">Belongs to the class-IV pyridoxal-phosphate-dependent aminotransferase family.</text>
</comment>
<comment type="pathway">
    <text evidence="3">Amino-acid biosynthesis; L-valine biosynthesis; L-valine from pyruvate: step 4/4.</text>
</comment>
<feature type="modified residue" description="N6-(pyridoxal phosphate)lysine" evidence="14">
    <location>
        <position position="204"/>
    </location>
</feature>
<evidence type="ECO:0000256" key="10">
    <source>
        <dbReference type="ARBA" id="ARBA00023304"/>
    </source>
</evidence>
<dbReference type="AlphaFoldDB" id="M2XT23"/>
<dbReference type="Pfam" id="PF01063">
    <property type="entry name" value="Aminotran_4"/>
    <property type="match status" value="1"/>
</dbReference>
<evidence type="ECO:0000313" key="19">
    <source>
        <dbReference type="Proteomes" id="UP000009877"/>
    </source>
</evidence>
<dbReference type="PANTHER" id="PTHR11825:SF44">
    <property type="entry name" value="BRANCHED-CHAIN-AMINO-ACID AMINOTRANSFERASE"/>
    <property type="match status" value="1"/>
</dbReference>
<gene>
    <name evidence="18" type="ORF">C884_00746</name>
</gene>
<keyword evidence="10 17" id="KW-0100">Branched-chain amino acid biosynthesis</keyword>
<comment type="catalytic activity">
    <reaction evidence="11 17">
        <text>L-valine + 2-oxoglutarate = 3-methyl-2-oxobutanoate + L-glutamate</text>
        <dbReference type="Rhea" id="RHEA:24813"/>
        <dbReference type="ChEBI" id="CHEBI:11851"/>
        <dbReference type="ChEBI" id="CHEBI:16810"/>
        <dbReference type="ChEBI" id="CHEBI:29985"/>
        <dbReference type="ChEBI" id="CHEBI:57762"/>
        <dbReference type="EC" id="2.6.1.42"/>
    </reaction>
</comment>
<dbReference type="InterPro" id="IPR036038">
    <property type="entry name" value="Aminotransferase-like"/>
</dbReference>
<evidence type="ECO:0000256" key="15">
    <source>
        <dbReference type="RuleBase" id="RU004106"/>
    </source>
</evidence>
<evidence type="ECO:0000256" key="16">
    <source>
        <dbReference type="RuleBase" id="RU004516"/>
    </source>
</evidence>
<dbReference type="SUPFAM" id="SSF56752">
    <property type="entry name" value="D-aminoacid aminotransferase-like PLP-dependent enzymes"/>
    <property type="match status" value="1"/>
</dbReference>
<comment type="catalytic activity">
    <reaction evidence="12 17">
        <text>L-isoleucine + 2-oxoglutarate = (S)-3-methyl-2-oxopentanoate + L-glutamate</text>
        <dbReference type="Rhea" id="RHEA:24801"/>
        <dbReference type="ChEBI" id="CHEBI:16810"/>
        <dbReference type="ChEBI" id="CHEBI:29985"/>
        <dbReference type="ChEBI" id="CHEBI:35146"/>
        <dbReference type="ChEBI" id="CHEBI:58045"/>
        <dbReference type="EC" id="2.6.1.42"/>
    </reaction>
</comment>
<dbReference type="InterPro" id="IPR005786">
    <property type="entry name" value="B_amino_transII"/>
</dbReference>
<evidence type="ECO:0000313" key="18">
    <source>
        <dbReference type="EMBL" id="EME35978.1"/>
    </source>
</evidence>
<dbReference type="GO" id="GO:0009099">
    <property type="term" value="P:L-valine biosynthetic process"/>
    <property type="evidence" value="ECO:0007669"/>
    <property type="project" value="UniProtKB-UniPathway"/>
</dbReference>
<sequence>MSIDFQRTPNPNPATAQQREEILAAPGFGQHFTDHMVTIEWTGDVESGEGSWGTPHLQPYGPLQLDPAAAVLHYGQEIFEGLKAYRHDDGSVWTFRPESNASRLRRSAQRLVMPELPEELFLASLRELVSADQDWVPSGDGQSLYLRPFMIATESYLGVRPARRYLFCVIASPAGSYFGTVDTVDIWLSQDYARAGVGGTGSAKCGGNYAASLIAQMEGEAHGCAQVLFTDSNRDHAVEELGGMNVFFVFDDDRLVTPELTGTILEGVTRSSIIELAEARGMTVEQRRFTLDEWREGVRSGHLTEVFACGTAAVISPVGRLISPQEAIGPDDARPGEVTMALREQLLGIQTGAVEDTRGWTSRLA</sequence>
<keyword evidence="8 17" id="KW-0808">Transferase</keyword>
<dbReference type="InterPro" id="IPR018300">
    <property type="entry name" value="Aminotrans_IV_CS"/>
</dbReference>
<evidence type="ECO:0000256" key="5">
    <source>
        <dbReference type="ARBA" id="ARBA00009320"/>
    </source>
</evidence>
<dbReference type="NCBIfam" id="TIGR01123">
    <property type="entry name" value="ilvE_II"/>
    <property type="match status" value="1"/>
</dbReference>
<evidence type="ECO:0000256" key="14">
    <source>
        <dbReference type="PIRSR" id="PIRSR006468-1"/>
    </source>
</evidence>
<dbReference type="STRING" id="71999.KPaMU14_04405"/>
<keyword evidence="19" id="KW-1185">Reference proteome</keyword>
<dbReference type="EC" id="2.6.1.42" evidence="17"/>